<comment type="caution">
    <text evidence="1">The sequence shown here is derived from an EMBL/GenBank/DDBJ whole genome shotgun (WGS) entry which is preliminary data.</text>
</comment>
<dbReference type="Proteomes" id="UP000605805">
    <property type="component" value="Unassembled WGS sequence"/>
</dbReference>
<dbReference type="EMBL" id="DQTV01000123">
    <property type="protein sequence ID" value="HIP57616.1"/>
    <property type="molecule type" value="Genomic_DNA"/>
</dbReference>
<evidence type="ECO:0000313" key="1">
    <source>
        <dbReference type="EMBL" id="HIP57616.1"/>
    </source>
</evidence>
<sequence>MSYIEALLDLNIEGFVKPTDIKVLTYGVGDSKLIRLLHPAIVVHPRIEWNSSASSLIVSPTPIAIRDGNSIRIVFYELEGRKRVLELEAMYDTYYLDPLSLALVVPNSDTHKVLSPLGEKPLKSKLRFFLPCTNESYILTEESLDVITYWDRKTIVKKPHIKTFSVLHPYLGMTLNALAVHNNGTMIVSDGIYGSKTVINEPAKYLDGASQLYLLNDFSIAVTSRNHSIVIETRYGNARILPRGLIPFIKEGPYVIGLFKPNNYIALYHLSKNELQSLFPSTCKLLTYNFDSDVVTALCIYASRYMLIVTKLTGEGLAMELPSEPLNVEIIDDLLMISYTDKSEIYRVSQNLDRIELLCVTKPLYNCRRLDDRRVVCIDAFGRLMVVNIKRLCDRPKFCFLRSKKSTCIELDDTSKYVSILGASTSNPIVRRLSLTRTIIELENPGYQRLQLTISGTVYDTSLLLNGSQPVYAKHDSKDSLSNDETPKLTLIKSNAKLYVYNDGNSLYCIFDPQSINYVEREFMVVPQGIISKMYRVHRASHSPRIEFWKKVDPTSLRYIELPKTVEIVLSKDLICVPANLPANAREYRLEIELICEEGVFTLKDKCISTDVCRNLLAALICIVLGDRQRYCTPISTPPRVVIAESESMELTVKRILNDIYMTIPKSCTFIDGASLIINKNFIPVLMLNVINRCDIPITIVSVHASSIQRISLGPYQDTRVYLPIDSLIKLFRKPMIIVFELSKPRTYMINIDLKHMIALAHSVALKLSLLLGVRRWSH</sequence>
<organism evidence="1 2">
    <name type="scientific">Ignisphaera aggregans</name>
    <dbReference type="NCBI Taxonomy" id="334771"/>
    <lineage>
        <taxon>Archaea</taxon>
        <taxon>Thermoproteota</taxon>
        <taxon>Thermoprotei</taxon>
        <taxon>Desulfurococcales</taxon>
        <taxon>Desulfurococcaceae</taxon>
        <taxon>Ignisphaera</taxon>
    </lineage>
</organism>
<protein>
    <submittedName>
        <fullName evidence="1">Uncharacterized protein</fullName>
    </submittedName>
</protein>
<name>A0A832Z1B1_9CREN</name>
<reference evidence="1" key="1">
    <citation type="journal article" date="2020" name="ISME J.">
        <title>Gammaproteobacteria mediating utilization of methyl-, sulfur- and petroleum organic compounds in deep ocean hydrothermal plumes.</title>
        <authorList>
            <person name="Zhou Z."/>
            <person name="Liu Y."/>
            <person name="Pan J."/>
            <person name="Cron B.R."/>
            <person name="Toner B.M."/>
            <person name="Anantharaman K."/>
            <person name="Breier J.A."/>
            <person name="Dick G.J."/>
            <person name="Li M."/>
        </authorList>
    </citation>
    <scope>NUCLEOTIDE SEQUENCE</scope>
    <source>
        <strain evidence="1">SZUA-1435</strain>
    </source>
</reference>
<evidence type="ECO:0000313" key="2">
    <source>
        <dbReference type="Proteomes" id="UP000605805"/>
    </source>
</evidence>
<dbReference type="AlphaFoldDB" id="A0A832Z1B1"/>
<accession>A0A832Z1B1</accession>
<gene>
    <name evidence="1" type="ORF">EYH02_06115</name>
</gene>
<proteinExistence type="predicted"/>